<dbReference type="InterPro" id="IPR036291">
    <property type="entry name" value="NAD(P)-bd_dom_sf"/>
</dbReference>
<gene>
    <name evidence="5" type="ORF">GBAR_LOCUS17492</name>
</gene>
<dbReference type="Proteomes" id="UP001174909">
    <property type="component" value="Unassembled WGS sequence"/>
</dbReference>
<dbReference type="EMBL" id="CASHTH010002503">
    <property type="protein sequence ID" value="CAI8030838.1"/>
    <property type="molecule type" value="Genomic_DNA"/>
</dbReference>
<dbReference type="GO" id="GO:0016491">
    <property type="term" value="F:oxidoreductase activity"/>
    <property type="evidence" value="ECO:0007669"/>
    <property type="project" value="UniProtKB-KW"/>
</dbReference>
<dbReference type="InterPro" id="IPR029753">
    <property type="entry name" value="D-isomer_DH_CS"/>
</dbReference>
<comment type="caution">
    <text evidence="5">The sequence shown here is derived from an EMBL/GenBank/DDBJ whole genome shotgun (WGS) entry which is preliminary data.</text>
</comment>
<accession>A0AA35SJ05</accession>
<feature type="domain" description="D-isomer specific 2-hydroxyacid dehydrogenase NAD-binding" evidence="4">
    <location>
        <begin position="2"/>
        <end position="127"/>
    </location>
</feature>
<dbReference type="AlphaFoldDB" id="A0AA35SJ05"/>
<comment type="similarity">
    <text evidence="1">Belongs to the D-isomer specific 2-hydroxyacid dehydrogenase family.</text>
</comment>
<organism evidence="5 6">
    <name type="scientific">Geodia barretti</name>
    <name type="common">Barrett's horny sponge</name>
    <dbReference type="NCBI Taxonomy" id="519541"/>
    <lineage>
        <taxon>Eukaryota</taxon>
        <taxon>Metazoa</taxon>
        <taxon>Porifera</taxon>
        <taxon>Demospongiae</taxon>
        <taxon>Heteroscleromorpha</taxon>
        <taxon>Tetractinellida</taxon>
        <taxon>Astrophorina</taxon>
        <taxon>Geodiidae</taxon>
        <taxon>Geodia</taxon>
    </lineage>
</organism>
<evidence type="ECO:0000313" key="5">
    <source>
        <dbReference type="EMBL" id="CAI8030838.1"/>
    </source>
</evidence>
<keyword evidence="2" id="KW-0560">Oxidoreductase</keyword>
<reference evidence="5" key="1">
    <citation type="submission" date="2023-03" db="EMBL/GenBank/DDBJ databases">
        <authorList>
            <person name="Steffen K."/>
            <person name="Cardenas P."/>
        </authorList>
    </citation>
    <scope>NUCLEOTIDE SEQUENCE</scope>
</reference>
<proteinExistence type="inferred from homology"/>
<dbReference type="Pfam" id="PF02826">
    <property type="entry name" value="2-Hacid_dh_C"/>
    <property type="match status" value="1"/>
</dbReference>
<dbReference type="SUPFAM" id="SSF51735">
    <property type="entry name" value="NAD(P)-binding Rossmann-fold domains"/>
    <property type="match status" value="1"/>
</dbReference>
<sequence length="167" mass="18446">MAEVARAFHMNILAWSQNLTQEHAEANGAALVSKDDLLAQSDLVTIHTRLSERTRGLLGERELSLMKPTAYLINSSRGPIIDEDSLVNALRSGAIAGAGLDTFDQEPLPTDHAFLSLDNVLLTPHLGYVTQETYRGFYGQTLENIRNFIEGSPQRVMNPEVLGNRRS</sequence>
<dbReference type="InterPro" id="IPR006140">
    <property type="entry name" value="D-isomer_DH_NAD-bd"/>
</dbReference>
<dbReference type="PROSITE" id="PS00671">
    <property type="entry name" value="D_2_HYDROXYACID_DH_3"/>
    <property type="match status" value="1"/>
</dbReference>
<evidence type="ECO:0000256" key="3">
    <source>
        <dbReference type="ARBA" id="ARBA00023027"/>
    </source>
</evidence>
<dbReference type="PANTHER" id="PTHR42789:SF1">
    <property type="entry name" value="D-ISOMER SPECIFIC 2-HYDROXYACID DEHYDROGENASE FAMILY PROTEIN (AFU_ORTHOLOGUE AFUA_6G10090)"/>
    <property type="match status" value="1"/>
</dbReference>
<evidence type="ECO:0000259" key="4">
    <source>
        <dbReference type="Pfam" id="PF02826"/>
    </source>
</evidence>
<dbReference type="Gene3D" id="3.40.50.720">
    <property type="entry name" value="NAD(P)-binding Rossmann-like Domain"/>
    <property type="match status" value="2"/>
</dbReference>
<dbReference type="InterPro" id="IPR050857">
    <property type="entry name" value="D-2-hydroxyacid_DH"/>
</dbReference>
<dbReference type="PANTHER" id="PTHR42789">
    <property type="entry name" value="D-ISOMER SPECIFIC 2-HYDROXYACID DEHYDROGENASE FAMILY PROTEIN (AFU_ORTHOLOGUE AFUA_6G10090)"/>
    <property type="match status" value="1"/>
</dbReference>
<keyword evidence="3" id="KW-0520">NAD</keyword>
<name>A0AA35SJ05_GEOBA</name>
<dbReference type="GO" id="GO:0051287">
    <property type="term" value="F:NAD binding"/>
    <property type="evidence" value="ECO:0007669"/>
    <property type="project" value="InterPro"/>
</dbReference>
<keyword evidence="6" id="KW-1185">Reference proteome</keyword>
<protein>
    <submittedName>
        <fullName evidence="5">Glyoxylate reductase</fullName>
    </submittedName>
</protein>
<evidence type="ECO:0000256" key="1">
    <source>
        <dbReference type="ARBA" id="ARBA00005854"/>
    </source>
</evidence>
<evidence type="ECO:0000313" key="6">
    <source>
        <dbReference type="Proteomes" id="UP001174909"/>
    </source>
</evidence>
<evidence type="ECO:0000256" key="2">
    <source>
        <dbReference type="ARBA" id="ARBA00023002"/>
    </source>
</evidence>